<dbReference type="AlphaFoldDB" id="E9D426"/>
<reference evidence="3" key="2">
    <citation type="submission" date="2010-03" db="EMBL/GenBank/DDBJ databases">
        <title>The genome sequence of Coccidioides posadasii strain Silveira.</title>
        <authorList>
            <consortium name="The Broad Institute Genome Sequencing Center for Infectious Disease"/>
            <person name="Neafsey D."/>
            <person name="Orbach M."/>
            <person name="Henn M.R."/>
            <person name="Cole G.T."/>
            <person name="Galgiani J."/>
            <person name="Gardner M.J."/>
            <person name="Kirkland T.N."/>
            <person name="Taylor J.W."/>
            <person name="Young S.K."/>
            <person name="Zeng Q."/>
            <person name="Koehrsen M."/>
            <person name="Alvarado L."/>
            <person name="Berlin A."/>
            <person name="Borenstein D."/>
            <person name="Chapman S.B."/>
            <person name="Chen Z."/>
            <person name="Engels R."/>
            <person name="Freedman E."/>
            <person name="Gellesch M."/>
            <person name="Goldberg J."/>
            <person name="Griggs A."/>
            <person name="Gujja S."/>
            <person name="Heilman E."/>
            <person name="Heiman D."/>
            <person name="Howarth C."/>
            <person name="Jen D."/>
            <person name="Larson L."/>
            <person name="Mehta T."/>
            <person name="Neiman D."/>
            <person name="Park D."/>
            <person name="Pearson M."/>
            <person name="Richards J."/>
            <person name="Roberts A."/>
            <person name="Saif S."/>
            <person name="Shea T."/>
            <person name="Shenoy N."/>
            <person name="Sisk P."/>
            <person name="Stolte C."/>
            <person name="Sykes S."/>
            <person name="Walk T."/>
            <person name="White J."/>
            <person name="Yandava C."/>
            <person name="Haas B."/>
            <person name="Nusbaum C."/>
            <person name="Birren B."/>
        </authorList>
    </citation>
    <scope>NUCLEOTIDE SEQUENCE [LARGE SCALE GENOMIC DNA]</scope>
    <source>
        <strain evidence="3">RMSCC 757 / Silveira</strain>
    </source>
</reference>
<sequence length="240" mass="26935">MSDESEARLRHCDTQDKIAILQLLGSRNKIQFLQGPWNWISQVSRRCTKDAKERRLGTRIRVPLAANSGAALAALGIALTAAARGLSAKSEKGLLVPAPRSLRTLETTSSLVTQWELYELISSGFITKRSKNRTARVRWIKQQGIFHARDDKRAWMQHPRILCAGDTGATKKLKSNQSSFELRGCGVTFPRLDVRRREYVFSSMTGRDLSSRLTNLSSIPVQHFPATIIFAWLCHSLSES</sequence>
<proteinExistence type="predicted"/>
<evidence type="ECO:0000256" key="1">
    <source>
        <dbReference type="SAM" id="Phobius"/>
    </source>
</evidence>
<evidence type="ECO:0000313" key="2">
    <source>
        <dbReference type="EMBL" id="EFW18819.1"/>
    </source>
</evidence>
<dbReference type="Proteomes" id="UP000002497">
    <property type="component" value="Unassembled WGS sequence"/>
</dbReference>
<evidence type="ECO:0000313" key="3">
    <source>
        <dbReference type="Proteomes" id="UP000002497"/>
    </source>
</evidence>
<feature type="transmembrane region" description="Helical" evidence="1">
    <location>
        <begin position="62"/>
        <end position="83"/>
    </location>
</feature>
<organism evidence="3">
    <name type="scientific">Coccidioides posadasii (strain RMSCC 757 / Silveira)</name>
    <name type="common">Valley fever fungus</name>
    <dbReference type="NCBI Taxonomy" id="443226"/>
    <lineage>
        <taxon>Eukaryota</taxon>
        <taxon>Fungi</taxon>
        <taxon>Dikarya</taxon>
        <taxon>Ascomycota</taxon>
        <taxon>Pezizomycotina</taxon>
        <taxon>Eurotiomycetes</taxon>
        <taxon>Eurotiomycetidae</taxon>
        <taxon>Onygenales</taxon>
        <taxon>Onygenaceae</taxon>
        <taxon>Coccidioides</taxon>
    </lineage>
</organism>
<accession>E9D426</accession>
<protein>
    <submittedName>
        <fullName evidence="2">Predicted protein</fullName>
    </submittedName>
</protein>
<keyword evidence="1" id="KW-0812">Transmembrane</keyword>
<dbReference type="EMBL" id="GL636491">
    <property type="protein sequence ID" value="EFW18819.1"/>
    <property type="molecule type" value="Genomic_DNA"/>
</dbReference>
<keyword evidence="3" id="KW-1185">Reference proteome</keyword>
<dbReference type="VEuPathDB" id="FungiDB:CPSG_04365"/>
<name>E9D426_COCPS</name>
<gene>
    <name evidence="2" type="ORF">CPSG_04365</name>
</gene>
<reference evidence="3" key="1">
    <citation type="journal article" date="2010" name="Genome Res.">
        <title>Population genomic sequencing of Coccidioides fungi reveals recent hybridization and transposon control.</title>
        <authorList>
            <person name="Neafsey D.E."/>
            <person name="Barker B.M."/>
            <person name="Sharpton T.J."/>
            <person name="Stajich J.E."/>
            <person name="Park D.J."/>
            <person name="Whiston E."/>
            <person name="Hung C.-Y."/>
            <person name="McMahan C."/>
            <person name="White J."/>
            <person name="Sykes S."/>
            <person name="Heiman D."/>
            <person name="Young S."/>
            <person name="Zeng Q."/>
            <person name="Abouelleil A."/>
            <person name="Aftuck L."/>
            <person name="Bessette D."/>
            <person name="Brown A."/>
            <person name="FitzGerald M."/>
            <person name="Lui A."/>
            <person name="Macdonald J.P."/>
            <person name="Priest M."/>
            <person name="Orbach M.J."/>
            <person name="Galgiani J.N."/>
            <person name="Kirkland T.N."/>
            <person name="Cole G.T."/>
            <person name="Birren B.W."/>
            <person name="Henn M.R."/>
            <person name="Taylor J.W."/>
            <person name="Rounsley S.D."/>
        </authorList>
    </citation>
    <scope>NUCLEOTIDE SEQUENCE [LARGE SCALE GENOMIC DNA]</scope>
    <source>
        <strain evidence="3">RMSCC 757 / Silveira</strain>
    </source>
</reference>
<keyword evidence="1" id="KW-0472">Membrane</keyword>
<dbReference type="HOGENOM" id="CLU_1156288_0_0_1"/>
<keyword evidence="1" id="KW-1133">Transmembrane helix</keyword>